<dbReference type="SMART" id="SM00212">
    <property type="entry name" value="UBCc"/>
    <property type="match status" value="1"/>
</dbReference>
<name>A0A9P8YBA3_9PEZI</name>
<feature type="region of interest" description="Disordered" evidence="2">
    <location>
        <begin position="1"/>
        <end position="25"/>
    </location>
</feature>
<gene>
    <name evidence="4" type="ORF">B0I36DRAFT_240160</name>
</gene>
<evidence type="ECO:0000313" key="5">
    <source>
        <dbReference type="Proteomes" id="UP000756346"/>
    </source>
</evidence>
<dbReference type="Pfam" id="PF00179">
    <property type="entry name" value="UQ_con"/>
    <property type="match status" value="1"/>
</dbReference>
<dbReference type="PANTHER" id="PTHR24067">
    <property type="entry name" value="UBIQUITIN-CONJUGATING ENZYME E2"/>
    <property type="match status" value="1"/>
</dbReference>
<dbReference type="OrthoDB" id="9973183at2759"/>
<keyword evidence="1" id="KW-0833">Ubl conjugation pathway</keyword>
<sequence>MAGSGSKSKSSKSEGSSSSSSRSATKRLIKELGVWEKERAAEAGIERLGPVNEGELLEWEAVVNGRGIGGGYDDGRWLLHISIPTEYPNKPPKISFVTPVVHANIALATGEICLDLLKDAWTPAYGILESVRAVRMLLGCPETDSPLNVDVAALIRAGDAVGARRLVEFWVNDDGGRYQGR</sequence>
<feature type="compositionally biased region" description="Low complexity" evidence="2">
    <location>
        <begin position="1"/>
        <end position="23"/>
    </location>
</feature>
<accession>A0A9P8YBA3</accession>
<dbReference type="AlphaFoldDB" id="A0A9P8YBA3"/>
<evidence type="ECO:0000259" key="3">
    <source>
        <dbReference type="PROSITE" id="PS50127"/>
    </source>
</evidence>
<dbReference type="Gene3D" id="3.10.110.10">
    <property type="entry name" value="Ubiquitin Conjugating Enzyme"/>
    <property type="match status" value="1"/>
</dbReference>
<dbReference type="RefSeq" id="XP_046015426.1">
    <property type="nucleotide sequence ID" value="XM_046149741.1"/>
</dbReference>
<reference evidence="4" key="1">
    <citation type="journal article" date="2021" name="Nat. Commun.">
        <title>Genetic determinants of endophytism in the Arabidopsis root mycobiome.</title>
        <authorList>
            <person name="Mesny F."/>
            <person name="Miyauchi S."/>
            <person name="Thiergart T."/>
            <person name="Pickel B."/>
            <person name="Atanasova L."/>
            <person name="Karlsson M."/>
            <person name="Huettel B."/>
            <person name="Barry K.W."/>
            <person name="Haridas S."/>
            <person name="Chen C."/>
            <person name="Bauer D."/>
            <person name="Andreopoulos W."/>
            <person name="Pangilinan J."/>
            <person name="LaButti K."/>
            <person name="Riley R."/>
            <person name="Lipzen A."/>
            <person name="Clum A."/>
            <person name="Drula E."/>
            <person name="Henrissat B."/>
            <person name="Kohler A."/>
            <person name="Grigoriev I.V."/>
            <person name="Martin F.M."/>
            <person name="Hacquard S."/>
        </authorList>
    </citation>
    <scope>NUCLEOTIDE SEQUENCE</scope>
    <source>
        <strain evidence="4">MPI-CAGE-CH-0230</strain>
    </source>
</reference>
<evidence type="ECO:0000313" key="4">
    <source>
        <dbReference type="EMBL" id="KAH7035333.1"/>
    </source>
</evidence>
<evidence type="ECO:0000256" key="1">
    <source>
        <dbReference type="ARBA" id="ARBA00022786"/>
    </source>
</evidence>
<dbReference type="InterPro" id="IPR050113">
    <property type="entry name" value="Ub_conjugating_enzyme"/>
</dbReference>
<dbReference type="InterPro" id="IPR000608">
    <property type="entry name" value="UBC"/>
</dbReference>
<dbReference type="EMBL" id="JAGTJQ010000003">
    <property type="protein sequence ID" value="KAH7035333.1"/>
    <property type="molecule type" value="Genomic_DNA"/>
</dbReference>
<dbReference type="SUPFAM" id="SSF54495">
    <property type="entry name" value="UBC-like"/>
    <property type="match status" value="1"/>
</dbReference>
<comment type="caution">
    <text evidence="4">The sequence shown here is derived from an EMBL/GenBank/DDBJ whole genome shotgun (WGS) entry which is preliminary data.</text>
</comment>
<dbReference type="PROSITE" id="PS50127">
    <property type="entry name" value="UBC_2"/>
    <property type="match status" value="1"/>
</dbReference>
<evidence type="ECO:0000256" key="2">
    <source>
        <dbReference type="SAM" id="MobiDB-lite"/>
    </source>
</evidence>
<protein>
    <submittedName>
        <fullName evidence="4">Ubiquitin-conjugating enzyme</fullName>
    </submittedName>
</protein>
<dbReference type="GeneID" id="70179287"/>
<dbReference type="CDD" id="cd23812">
    <property type="entry name" value="UBCc_ScPEX4-like"/>
    <property type="match status" value="1"/>
</dbReference>
<organism evidence="4 5">
    <name type="scientific">Microdochium trichocladiopsis</name>
    <dbReference type="NCBI Taxonomy" id="1682393"/>
    <lineage>
        <taxon>Eukaryota</taxon>
        <taxon>Fungi</taxon>
        <taxon>Dikarya</taxon>
        <taxon>Ascomycota</taxon>
        <taxon>Pezizomycotina</taxon>
        <taxon>Sordariomycetes</taxon>
        <taxon>Xylariomycetidae</taxon>
        <taxon>Xylariales</taxon>
        <taxon>Microdochiaceae</taxon>
        <taxon>Microdochium</taxon>
    </lineage>
</organism>
<keyword evidence="5" id="KW-1185">Reference proteome</keyword>
<proteinExistence type="predicted"/>
<dbReference type="InterPro" id="IPR016135">
    <property type="entry name" value="UBQ-conjugating_enzyme/RWD"/>
</dbReference>
<feature type="domain" description="UBC core" evidence="3">
    <location>
        <begin position="23"/>
        <end position="176"/>
    </location>
</feature>
<dbReference type="Proteomes" id="UP000756346">
    <property type="component" value="Unassembled WGS sequence"/>
</dbReference>